<protein>
    <submittedName>
        <fullName evidence="2">Uncharacterized protein</fullName>
    </submittedName>
</protein>
<sequence>MCNIYRTKKGKVCKAGKPVDLSLADGSKTEGVWGGSATEEKLDWWLKKPGNELTQTDEVAEVGVKDTKTDDIAWAQAPDGAHLLFVLEAPVTGKNGAPYRIAKMVTREATKAEAAYFKEPRSALFGTMKPGRSIRRLSPLAAPPPRPSAQGELF</sequence>
<accession>A0A7W8DL09</accession>
<feature type="region of interest" description="Disordered" evidence="1">
    <location>
        <begin position="135"/>
        <end position="154"/>
    </location>
</feature>
<evidence type="ECO:0000256" key="1">
    <source>
        <dbReference type="SAM" id="MobiDB-lite"/>
    </source>
</evidence>
<name>A0A7W8DL09_9BACT</name>
<comment type="caution">
    <text evidence="2">The sequence shown here is derived from an EMBL/GenBank/DDBJ whole genome shotgun (WGS) entry which is preliminary data.</text>
</comment>
<evidence type="ECO:0000313" key="3">
    <source>
        <dbReference type="Proteomes" id="UP000590740"/>
    </source>
</evidence>
<dbReference type="RefSeq" id="WP_184340327.1">
    <property type="nucleotide sequence ID" value="NZ_JACHIG010000006.1"/>
</dbReference>
<evidence type="ECO:0000313" key="2">
    <source>
        <dbReference type="EMBL" id="MBB5033396.1"/>
    </source>
</evidence>
<reference evidence="2 3" key="1">
    <citation type="submission" date="2020-08" db="EMBL/GenBank/DDBJ databases">
        <title>Genomic Encyclopedia of Type Strains, Phase IV (KMG-IV): sequencing the most valuable type-strain genomes for metagenomic binning, comparative biology and taxonomic classification.</title>
        <authorList>
            <person name="Goeker M."/>
        </authorList>
    </citation>
    <scope>NUCLEOTIDE SEQUENCE [LARGE SCALE GENOMIC DNA]</scope>
    <source>
        <strain evidence="2 3">DSM 12252</strain>
    </source>
</reference>
<gene>
    <name evidence="2" type="ORF">HNQ65_002984</name>
</gene>
<dbReference type="Proteomes" id="UP000590740">
    <property type="component" value="Unassembled WGS sequence"/>
</dbReference>
<dbReference type="EMBL" id="JACHIG010000006">
    <property type="protein sequence ID" value="MBB5033396.1"/>
    <property type="molecule type" value="Genomic_DNA"/>
</dbReference>
<dbReference type="AlphaFoldDB" id="A0A7W8DL09"/>
<proteinExistence type="predicted"/>
<organism evidence="2 3">
    <name type="scientific">Prosthecobacter vanneervenii</name>
    <dbReference type="NCBI Taxonomy" id="48466"/>
    <lineage>
        <taxon>Bacteria</taxon>
        <taxon>Pseudomonadati</taxon>
        <taxon>Verrucomicrobiota</taxon>
        <taxon>Verrucomicrobiia</taxon>
        <taxon>Verrucomicrobiales</taxon>
        <taxon>Verrucomicrobiaceae</taxon>
        <taxon>Prosthecobacter</taxon>
    </lineage>
</organism>
<keyword evidence="3" id="KW-1185">Reference proteome</keyword>